<proteinExistence type="predicted"/>
<reference evidence="1" key="1">
    <citation type="submission" date="2021-03" db="EMBL/GenBank/DDBJ databases">
        <title>Whole genome shotgun sequence of Actinoplanes auranticolor NBRC 12245.</title>
        <authorList>
            <person name="Komaki H."/>
            <person name="Tamura T."/>
        </authorList>
    </citation>
    <scope>NUCLEOTIDE SEQUENCE</scope>
    <source>
        <strain evidence="1">NBRC 12245</strain>
    </source>
</reference>
<comment type="caution">
    <text evidence="1">The sequence shown here is derived from an EMBL/GenBank/DDBJ whole genome shotgun (WGS) entry which is preliminary data.</text>
</comment>
<evidence type="ECO:0000313" key="1">
    <source>
        <dbReference type="EMBL" id="GIM74911.1"/>
    </source>
</evidence>
<accession>A0A919SMK4</accession>
<dbReference type="Proteomes" id="UP000681340">
    <property type="component" value="Unassembled WGS sequence"/>
</dbReference>
<name>A0A919SMK4_9ACTN</name>
<organism evidence="1 2">
    <name type="scientific">Actinoplanes auranticolor</name>
    <dbReference type="NCBI Taxonomy" id="47988"/>
    <lineage>
        <taxon>Bacteria</taxon>
        <taxon>Bacillati</taxon>
        <taxon>Actinomycetota</taxon>
        <taxon>Actinomycetes</taxon>
        <taxon>Micromonosporales</taxon>
        <taxon>Micromonosporaceae</taxon>
        <taxon>Actinoplanes</taxon>
    </lineage>
</organism>
<evidence type="ECO:0000313" key="2">
    <source>
        <dbReference type="Proteomes" id="UP000681340"/>
    </source>
</evidence>
<keyword evidence="2" id="KW-1185">Reference proteome</keyword>
<gene>
    <name evidence="1" type="ORF">Aau02nite_63270</name>
</gene>
<protein>
    <submittedName>
        <fullName evidence="1">Uncharacterized protein</fullName>
    </submittedName>
</protein>
<sequence length="77" mass="8140">MSEQHDPAGPAALPPGARLLSTQQAVDALVSGDHPQSRQGNLAIDAALIALLRQGRIIACRLIDGRIAFHRHPDTTA</sequence>
<dbReference type="EMBL" id="BOQL01000053">
    <property type="protein sequence ID" value="GIM74911.1"/>
    <property type="molecule type" value="Genomic_DNA"/>
</dbReference>
<dbReference type="AlphaFoldDB" id="A0A919SMK4"/>